<feature type="region of interest" description="Disordered" evidence="1">
    <location>
        <begin position="1"/>
        <end position="32"/>
    </location>
</feature>
<keyword evidence="2" id="KW-1133">Transmembrane helix</keyword>
<feature type="region of interest" description="Disordered" evidence="1">
    <location>
        <begin position="74"/>
        <end position="102"/>
    </location>
</feature>
<evidence type="ECO:0000313" key="3">
    <source>
        <dbReference type="EMBL" id="KAH7086418.1"/>
    </source>
</evidence>
<dbReference type="AlphaFoldDB" id="A0A8K0R6H0"/>
<dbReference type="Proteomes" id="UP000813461">
    <property type="component" value="Unassembled WGS sequence"/>
</dbReference>
<protein>
    <submittedName>
        <fullName evidence="3">Uncharacterized protein</fullName>
    </submittedName>
</protein>
<comment type="caution">
    <text evidence="3">The sequence shown here is derived from an EMBL/GenBank/DDBJ whole genome shotgun (WGS) entry which is preliminary data.</text>
</comment>
<keyword evidence="4" id="KW-1185">Reference proteome</keyword>
<keyword evidence="2" id="KW-0472">Membrane</keyword>
<dbReference type="EMBL" id="JAGMVJ010000011">
    <property type="protein sequence ID" value="KAH7086418.1"/>
    <property type="molecule type" value="Genomic_DNA"/>
</dbReference>
<reference evidence="3" key="1">
    <citation type="journal article" date="2021" name="Nat. Commun.">
        <title>Genetic determinants of endophytism in the Arabidopsis root mycobiome.</title>
        <authorList>
            <person name="Mesny F."/>
            <person name="Miyauchi S."/>
            <person name="Thiergart T."/>
            <person name="Pickel B."/>
            <person name="Atanasova L."/>
            <person name="Karlsson M."/>
            <person name="Huettel B."/>
            <person name="Barry K.W."/>
            <person name="Haridas S."/>
            <person name="Chen C."/>
            <person name="Bauer D."/>
            <person name="Andreopoulos W."/>
            <person name="Pangilinan J."/>
            <person name="LaButti K."/>
            <person name="Riley R."/>
            <person name="Lipzen A."/>
            <person name="Clum A."/>
            <person name="Drula E."/>
            <person name="Henrissat B."/>
            <person name="Kohler A."/>
            <person name="Grigoriev I.V."/>
            <person name="Martin F.M."/>
            <person name="Hacquard S."/>
        </authorList>
    </citation>
    <scope>NUCLEOTIDE SEQUENCE</scope>
    <source>
        <strain evidence="3">MPI-SDFR-AT-0120</strain>
    </source>
</reference>
<evidence type="ECO:0000256" key="2">
    <source>
        <dbReference type="SAM" id="Phobius"/>
    </source>
</evidence>
<feature type="compositionally biased region" description="Polar residues" evidence="1">
    <location>
        <begin position="15"/>
        <end position="32"/>
    </location>
</feature>
<feature type="region of interest" description="Disordered" evidence="1">
    <location>
        <begin position="155"/>
        <end position="179"/>
    </location>
</feature>
<accession>A0A8K0R6H0</accession>
<evidence type="ECO:0000256" key="1">
    <source>
        <dbReference type="SAM" id="MobiDB-lite"/>
    </source>
</evidence>
<dbReference type="OrthoDB" id="5417811at2759"/>
<evidence type="ECO:0000313" key="4">
    <source>
        <dbReference type="Proteomes" id="UP000813461"/>
    </source>
</evidence>
<feature type="compositionally biased region" description="Polar residues" evidence="1">
    <location>
        <begin position="93"/>
        <end position="102"/>
    </location>
</feature>
<gene>
    <name evidence="3" type="ORF">FB567DRAFT_70093</name>
</gene>
<keyword evidence="2" id="KW-0812">Transmembrane</keyword>
<feature type="transmembrane region" description="Helical" evidence="2">
    <location>
        <begin position="232"/>
        <end position="258"/>
    </location>
</feature>
<proteinExistence type="predicted"/>
<feature type="region of interest" description="Disordered" evidence="1">
    <location>
        <begin position="366"/>
        <end position="397"/>
    </location>
</feature>
<name>A0A8K0R6H0_9PLEO</name>
<organism evidence="3 4">
    <name type="scientific">Paraphoma chrysanthemicola</name>
    <dbReference type="NCBI Taxonomy" id="798071"/>
    <lineage>
        <taxon>Eukaryota</taxon>
        <taxon>Fungi</taxon>
        <taxon>Dikarya</taxon>
        <taxon>Ascomycota</taxon>
        <taxon>Pezizomycotina</taxon>
        <taxon>Dothideomycetes</taxon>
        <taxon>Pleosporomycetidae</taxon>
        <taxon>Pleosporales</taxon>
        <taxon>Pleosporineae</taxon>
        <taxon>Phaeosphaeriaceae</taxon>
        <taxon>Paraphoma</taxon>
    </lineage>
</organism>
<feature type="transmembrane region" description="Helical" evidence="2">
    <location>
        <begin position="200"/>
        <end position="220"/>
    </location>
</feature>
<sequence length="448" mass="49911">MFRSPLFAWSPRPGQDQSQDPFGTPASQSPSRFGALQSNIRTMINGSSIYSQSPAPSHNNTPKVPFLGIFRRDSAEPNHIPTSHDAPRDSNDSRSPLQPQHTAGSYMRAIAPQQGVQAPETVYARHPADVPLPRTNTNGFVDPEIQQLADEINGRRHRRKHRRRKHRHHHHPDRWVRHRHGRQARGPMLFVRGSPARGKMIACIISGSFLLAVLAIYLAIALTNRDLGQEIHILFIMVLLTITIFFCHSLIRLCMLLLNPPTPQPPRPHIPDMTGPEGFQPIVPIRVHLARDAEADQDLERGVDVDADPEKEVIPPPPPAYGLWRSSVRVDPNLLHWQRANTALPTTTNNNDARTSIFSDLSYSRNGSVVGPAPPLPTTAQRQHDQSEGPRPPSYVSEDGVSYIVEAHPRSTAPRQSVLSHTGVSDIHPAWRPGYAVSEITVWPGGRR</sequence>